<dbReference type="KEGG" id="epa:110239693"/>
<protein>
    <submittedName>
        <fullName evidence="1">Uncharacterized protein</fullName>
    </submittedName>
</protein>
<dbReference type="GeneID" id="110239693"/>
<dbReference type="PANTHER" id="PTHR13366:SF0">
    <property type="entry name" value="HEAT REPEAT-CONTAINING PROTEIN 6"/>
    <property type="match status" value="1"/>
</dbReference>
<dbReference type="OMA" id="NSACFEN"/>
<reference evidence="1" key="1">
    <citation type="submission" date="2022-11" db="UniProtKB">
        <authorList>
            <consortium name="EnsemblMetazoa"/>
        </authorList>
    </citation>
    <scope>IDENTIFICATION</scope>
</reference>
<dbReference type="Proteomes" id="UP000887567">
    <property type="component" value="Unplaced"/>
</dbReference>
<evidence type="ECO:0000313" key="1">
    <source>
        <dbReference type="EnsemblMetazoa" id="XP_020901089.1"/>
    </source>
</evidence>
<organism evidence="1 2">
    <name type="scientific">Exaiptasia diaphana</name>
    <name type="common">Tropical sea anemone</name>
    <name type="synonym">Aiptasia pulchella</name>
    <dbReference type="NCBI Taxonomy" id="2652724"/>
    <lineage>
        <taxon>Eukaryota</taxon>
        <taxon>Metazoa</taxon>
        <taxon>Cnidaria</taxon>
        <taxon>Anthozoa</taxon>
        <taxon>Hexacorallia</taxon>
        <taxon>Actiniaria</taxon>
        <taxon>Aiptasiidae</taxon>
        <taxon>Exaiptasia</taxon>
    </lineage>
</organism>
<evidence type="ECO:0000313" key="2">
    <source>
        <dbReference type="Proteomes" id="UP000887567"/>
    </source>
</evidence>
<dbReference type="OrthoDB" id="66533at2759"/>
<dbReference type="PANTHER" id="PTHR13366">
    <property type="entry name" value="MALARIA ANTIGEN-RELATED"/>
    <property type="match status" value="1"/>
</dbReference>
<dbReference type="SUPFAM" id="SSF48371">
    <property type="entry name" value="ARM repeat"/>
    <property type="match status" value="1"/>
</dbReference>
<name>A0A913X9D0_EXADI</name>
<sequence>MHLHEFLGFSRVFIVHSKRNFIPSSCVILAIPLTSKNKMAYEEDSVRWQKISSRLVNLRKTDNDEFFTNINVILDELNSLDYSSRIVSENENALQVLTKCCSLIPGNGTNDLLATKLCQLIVNLLSRQKVIVNQTVCDSLLEFLTGSIQCCQKWALINHLQALDAVFFENGAQCIKFADKLLAPSPEGLLTGLINGAGWDIEVRIKAVICVGNICNKYVTGIQCTIVL</sequence>
<dbReference type="AlphaFoldDB" id="A0A913X9D0"/>
<dbReference type="EnsemblMetazoa" id="XM_021045430.2">
    <property type="protein sequence ID" value="XP_020901089.1"/>
    <property type="gene ID" value="LOC110239693"/>
</dbReference>
<dbReference type="InterPro" id="IPR016024">
    <property type="entry name" value="ARM-type_fold"/>
</dbReference>
<accession>A0A913X9D0</accession>
<proteinExistence type="predicted"/>
<keyword evidence="2" id="KW-1185">Reference proteome</keyword>
<dbReference type="RefSeq" id="XP_020901089.1">
    <property type="nucleotide sequence ID" value="XM_021045430.2"/>
</dbReference>
<dbReference type="InterPro" id="IPR052107">
    <property type="entry name" value="HEAT6"/>
</dbReference>